<proteinExistence type="predicted"/>
<accession>A0A4S2B362</accession>
<organism evidence="4 5">
    <name type="scientific">Bacteroides acidifaciens</name>
    <dbReference type="NCBI Taxonomy" id="85831"/>
    <lineage>
        <taxon>Bacteria</taxon>
        <taxon>Pseudomonadati</taxon>
        <taxon>Bacteroidota</taxon>
        <taxon>Bacteroidia</taxon>
        <taxon>Bacteroidales</taxon>
        <taxon>Bacteroidaceae</taxon>
        <taxon>Bacteroides</taxon>
    </lineage>
</organism>
<dbReference type="Proteomes" id="UP000305751">
    <property type="component" value="Unassembled WGS sequence"/>
</dbReference>
<feature type="domain" description="Glycosyl transferase family 1" evidence="2">
    <location>
        <begin position="223"/>
        <end position="364"/>
    </location>
</feature>
<evidence type="ECO:0000259" key="3">
    <source>
        <dbReference type="Pfam" id="PF13439"/>
    </source>
</evidence>
<dbReference type="GO" id="GO:0009103">
    <property type="term" value="P:lipopolysaccharide biosynthetic process"/>
    <property type="evidence" value="ECO:0007669"/>
    <property type="project" value="TreeGrafter"/>
</dbReference>
<sequence length="411" mass="46973">MGFLKKNLPKGIWDCCEKNVCFKRFIVNISEDMKIAFIGGRDIRKLGGIESYMYNLATELVKKGHEPIVYCESDHYSVEWINGFKVIYQKGPKSMFLCKPLLGLKSTINAVFREKHIDVIHYNAWPPALSSPLACLFGIKSVMQGHGHEWKNTKYSITQKKILRFMERLSAKMNKNVITVSNAQSDYYNRSYRKNVVTIPTAINPPALVEDKLQYLNKYGLLPKKYFLVVARIVPVKNIDVLINAFIKSNHADYKLVIAGNNEANPEYVNSLKLLARQSNDIIFTGAVYGEEKTSLIENSYTFCIPSTSEGLSVALLEAMGLSVPIIASDIEGNREVLQTDKAVWVRAEDEQDLCSAIEYSIAHEREIFASTEFNRNLILENYTWEKVTEKYINYLTDLFSHRNDRVSRCE</sequence>
<dbReference type="PANTHER" id="PTHR46401">
    <property type="entry name" value="GLYCOSYLTRANSFERASE WBBK-RELATED"/>
    <property type="match status" value="1"/>
</dbReference>
<evidence type="ECO:0000313" key="4">
    <source>
        <dbReference type="EMBL" id="TGY08193.1"/>
    </source>
</evidence>
<feature type="domain" description="Glycosyltransferase subfamily 4-like N-terminal" evidence="3">
    <location>
        <begin position="47"/>
        <end position="205"/>
    </location>
</feature>
<reference evidence="4 5" key="1">
    <citation type="submission" date="2019-04" db="EMBL/GenBank/DDBJ databases">
        <title>Microbes associate with the intestines of laboratory mice.</title>
        <authorList>
            <person name="Navarre W."/>
            <person name="Wong E."/>
            <person name="Huang K."/>
            <person name="Tropini C."/>
            <person name="Ng K."/>
            <person name="Yu B."/>
        </authorList>
    </citation>
    <scope>NUCLEOTIDE SEQUENCE [LARGE SCALE GENOMIC DNA]</scope>
    <source>
        <strain evidence="4 5">NM70_E10</strain>
    </source>
</reference>
<dbReference type="CDD" id="cd03801">
    <property type="entry name" value="GT4_PimA-like"/>
    <property type="match status" value="1"/>
</dbReference>
<dbReference type="GO" id="GO:0016757">
    <property type="term" value="F:glycosyltransferase activity"/>
    <property type="evidence" value="ECO:0007669"/>
    <property type="project" value="InterPro"/>
</dbReference>
<evidence type="ECO:0000256" key="1">
    <source>
        <dbReference type="ARBA" id="ARBA00022679"/>
    </source>
</evidence>
<dbReference type="InterPro" id="IPR028098">
    <property type="entry name" value="Glyco_trans_4-like_N"/>
</dbReference>
<dbReference type="Gene3D" id="3.40.50.2000">
    <property type="entry name" value="Glycogen Phosphorylase B"/>
    <property type="match status" value="2"/>
</dbReference>
<dbReference type="SUPFAM" id="SSF53756">
    <property type="entry name" value="UDP-Glycosyltransferase/glycogen phosphorylase"/>
    <property type="match status" value="1"/>
</dbReference>
<evidence type="ECO:0000313" key="5">
    <source>
        <dbReference type="Proteomes" id="UP000305751"/>
    </source>
</evidence>
<evidence type="ECO:0000259" key="2">
    <source>
        <dbReference type="Pfam" id="PF00534"/>
    </source>
</evidence>
<dbReference type="Pfam" id="PF00534">
    <property type="entry name" value="Glycos_transf_1"/>
    <property type="match status" value="1"/>
</dbReference>
<dbReference type="EMBL" id="SRZA01000003">
    <property type="protein sequence ID" value="TGY08193.1"/>
    <property type="molecule type" value="Genomic_DNA"/>
</dbReference>
<protein>
    <submittedName>
        <fullName evidence="4">Glycosyltransferase</fullName>
    </submittedName>
</protein>
<dbReference type="Pfam" id="PF13439">
    <property type="entry name" value="Glyco_transf_4"/>
    <property type="match status" value="1"/>
</dbReference>
<gene>
    <name evidence="4" type="ORF">E5356_02150</name>
</gene>
<dbReference type="InterPro" id="IPR001296">
    <property type="entry name" value="Glyco_trans_1"/>
</dbReference>
<dbReference type="AlphaFoldDB" id="A0A4S2B362"/>
<keyword evidence="5" id="KW-1185">Reference proteome</keyword>
<comment type="caution">
    <text evidence="4">The sequence shown here is derived from an EMBL/GenBank/DDBJ whole genome shotgun (WGS) entry which is preliminary data.</text>
</comment>
<dbReference type="PANTHER" id="PTHR46401:SF2">
    <property type="entry name" value="GLYCOSYLTRANSFERASE WBBK-RELATED"/>
    <property type="match status" value="1"/>
</dbReference>
<name>A0A4S2B362_9BACE</name>
<keyword evidence="1 4" id="KW-0808">Transferase</keyword>